<reference evidence="5" key="1">
    <citation type="submission" date="2022-11" db="UniProtKB">
        <authorList>
            <consortium name="WormBaseParasite"/>
        </authorList>
    </citation>
    <scope>IDENTIFICATION</scope>
</reference>
<evidence type="ECO:0000256" key="1">
    <source>
        <dbReference type="ARBA" id="ARBA00023054"/>
    </source>
</evidence>
<proteinExistence type="predicted"/>
<dbReference type="InterPro" id="IPR031597">
    <property type="entry name" value="KELK"/>
</dbReference>
<dbReference type="WBParaSite" id="PEQ_0000471901-mRNA-1">
    <property type="protein sequence ID" value="PEQ_0000471901-mRNA-1"/>
    <property type="gene ID" value="PEQ_0000471901"/>
</dbReference>
<keyword evidence="1 2" id="KW-0175">Coiled coil</keyword>
<dbReference type="Proteomes" id="UP000887564">
    <property type="component" value="Unplaced"/>
</dbReference>
<keyword evidence="4" id="KW-1185">Reference proteome</keyword>
<sequence>LYSSRWSFQDLEETSERLTIQTRELKEAVKHRDLAKQDYDELNTALLDERDKSKRLEKVAKERESECSQLQQKLDALKIELRK</sequence>
<feature type="domain" description="KELK-motif containing" evidence="3">
    <location>
        <begin position="9"/>
        <end position="66"/>
    </location>
</feature>
<evidence type="ECO:0000313" key="5">
    <source>
        <dbReference type="WBParaSite" id="PEQ_0000471901-mRNA-1"/>
    </source>
</evidence>
<protein>
    <submittedName>
        <fullName evidence="5">KELK-motif containing domain-containing protein</fullName>
    </submittedName>
</protein>
<evidence type="ECO:0000256" key="2">
    <source>
        <dbReference type="SAM" id="Coils"/>
    </source>
</evidence>
<dbReference type="Pfam" id="PF15796">
    <property type="entry name" value="KELK"/>
    <property type="match status" value="1"/>
</dbReference>
<evidence type="ECO:0000259" key="3">
    <source>
        <dbReference type="Pfam" id="PF15796"/>
    </source>
</evidence>
<organism evidence="4 5">
    <name type="scientific">Parascaris equorum</name>
    <name type="common">Equine roundworm</name>
    <dbReference type="NCBI Taxonomy" id="6256"/>
    <lineage>
        <taxon>Eukaryota</taxon>
        <taxon>Metazoa</taxon>
        <taxon>Ecdysozoa</taxon>
        <taxon>Nematoda</taxon>
        <taxon>Chromadorea</taxon>
        <taxon>Rhabditida</taxon>
        <taxon>Spirurina</taxon>
        <taxon>Ascaridomorpha</taxon>
        <taxon>Ascaridoidea</taxon>
        <taxon>Ascarididae</taxon>
        <taxon>Parascaris</taxon>
    </lineage>
</organism>
<name>A0A914RRY6_PAREQ</name>
<accession>A0A914RRY6</accession>
<dbReference type="AlphaFoldDB" id="A0A914RRY6"/>
<feature type="coiled-coil region" evidence="2">
    <location>
        <begin position="8"/>
        <end position="80"/>
    </location>
</feature>
<evidence type="ECO:0000313" key="4">
    <source>
        <dbReference type="Proteomes" id="UP000887564"/>
    </source>
</evidence>